<feature type="domain" description="Solute-binding protein family 5" evidence="3">
    <location>
        <begin position="110"/>
        <end position="432"/>
    </location>
</feature>
<evidence type="ECO:0000313" key="4">
    <source>
        <dbReference type="EMBL" id="MFC5357619.1"/>
    </source>
</evidence>
<reference evidence="5" key="1">
    <citation type="journal article" date="2019" name="Int. J. Syst. Evol. Microbiol.">
        <title>The Global Catalogue of Microorganisms (GCM) 10K type strain sequencing project: providing services to taxonomists for standard genome sequencing and annotation.</title>
        <authorList>
            <consortium name="The Broad Institute Genomics Platform"/>
            <consortium name="The Broad Institute Genome Sequencing Center for Infectious Disease"/>
            <person name="Wu L."/>
            <person name="Ma J."/>
        </authorList>
    </citation>
    <scope>NUCLEOTIDE SEQUENCE [LARGE SCALE GENOMIC DNA]</scope>
    <source>
        <strain evidence="5">CCUG 58760</strain>
    </source>
</reference>
<dbReference type="RefSeq" id="WP_376997256.1">
    <property type="nucleotide sequence ID" value="NZ_JBHSLC010000049.1"/>
</dbReference>
<dbReference type="InterPro" id="IPR039424">
    <property type="entry name" value="SBP_5"/>
</dbReference>
<dbReference type="Pfam" id="PF00496">
    <property type="entry name" value="SBP_bac_5"/>
    <property type="match status" value="1"/>
</dbReference>
<name>A0ABW0G9Y3_9PROT</name>
<dbReference type="EMBL" id="JBHSLC010000049">
    <property type="protein sequence ID" value="MFC5357619.1"/>
    <property type="molecule type" value="Genomic_DNA"/>
</dbReference>
<dbReference type="Proteomes" id="UP001596166">
    <property type="component" value="Unassembled WGS sequence"/>
</dbReference>
<evidence type="ECO:0000259" key="3">
    <source>
        <dbReference type="Pfam" id="PF00496"/>
    </source>
</evidence>
<dbReference type="InterPro" id="IPR000914">
    <property type="entry name" value="SBP_5_dom"/>
</dbReference>
<proteinExistence type="inferred from homology"/>
<dbReference type="PANTHER" id="PTHR30290">
    <property type="entry name" value="PERIPLASMIC BINDING COMPONENT OF ABC TRANSPORTER"/>
    <property type="match status" value="1"/>
</dbReference>
<dbReference type="InterPro" id="IPR006311">
    <property type="entry name" value="TAT_signal"/>
</dbReference>
<gene>
    <name evidence="4" type="ORF">ACFPMG_21645</name>
</gene>
<comment type="subcellular location">
    <subcellularLocation>
        <location evidence="1">Periplasm</location>
    </subcellularLocation>
</comment>
<comment type="similarity">
    <text evidence="2">Belongs to the bacterial solute-binding protein 5 family.</text>
</comment>
<dbReference type="PROSITE" id="PS51318">
    <property type="entry name" value="TAT"/>
    <property type="match status" value="1"/>
</dbReference>
<dbReference type="Gene3D" id="3.10.105.10">
    <property type="entry name" value="Dipeptide-binding Protein, Domain 3"/>
    <property type="match status" value="1"/>
</dbReference>
<evidence type="ECO:0000313" key="5">
    <source>
        <dbReference type="Proteomes" id="UP001596166"/>
    </source>
</evidence>
<organism evidence="4 5">
    <name type="scientific">Azospirillum himalayense</name>
    <dbReference type="NCBI Taxonomy" id="654847"/>
    <lineage>
        <taxon>Bacteria</taxon>
        <taxon>Pseudomonadati</taxon>
        <taxon>Pseudomonadota</taxon>
        <taxon>Alphaproteobacteria</taxon>
        <taxon>Rhodospirillales</taxon>
        <taxon>Azospirillaceae</taxon>
        <taxon>Azospirillum</taxon>
    </lineage>
</organism>
<sequence length="548" mass="60564">MKSKDIYEQIRRNSTDLQNHVIDEFRNGGLSRRGFLRMASVAGLSMSAVNVLAGTRAVAQTTGGTRGGVLRIGSGVPGQQLDPFLIQDGAGTMAVSQVGEYLSWSETGRLRPVLAESWTPNDAGTVWTFKIRKGVTFNDGRDLTARDVAWTFNRLANPKFPSSASGMFANTLNPGAVKATDDHTVVFELEKPVGAFSWLVSNDNYNAMILPENYDGVWAKDWIGTGPWRIKEYIPGVRATFVPNPGYWQGRPLADSVELTMFEDEAAQLLAFQNQTIDMTDTVGVNNARAVLRNASRYNVDVRKTSVHPPIHFRMDMDPFKDKRVRQAMALCMDRDSLVKKIMQGYGTIGNDAPIAPVHEVYASDVPQRPYDLNAARRLLAEAGYGNGFKFTMTVLNYQFLPQMAQLLQSSLKQIGVDCQLELLDSAAYRGNLKFGSSPMLDSISGINSYGHRGVPNLFFNIQLKTGGNINSARFSNSTFDKLADQLAGEVDLQSQRATAKKIHELLLDETPMIYPAFVDQISLSHTYIQGLQRQASHPVLHATVRKA</sequence>
<comment type="caution">
    <text evidence="4">The sequence shown here is derived from an EMBL/GenBank/DDBJ whole genome shotgun (WGS) entry which is preliminary data.</text>
</comment>
<dbReference type="SUPFAM" id="SSF53850">
    <property type="entry name" value="Periplasmic binding protein-like II"/>
    <property type="match status" value="1"/>
</dbReference>
<evidence type="ECO:0000256" key="2">
    <source>
        <dbReference type="ARBA" id="ARBA00005695"/>
    </source>
</evidence>
<dbReference type="Gene3D" id="3.40.190.10">
    <property type="entry name" value="Periplasmic binding protein-like II"/>
    <property type="match status" value="1"/>
</dbReference>
<keyword evidence="5" id="KW-1185">Reference proteome</keyword>
<accession>A0ABW0G9Y3</accession>
<dbReference type="InterPro" id="IPR030678">
    <property type="entry name" value="Peptide/Ni-bd"/>
</dbReference>
<dbReference type="CDD" id="cd08503">
    <property type="entry name" value="PBP2_NikA_DppA_OppA_like_17"/>
    <property type="match status" value="1"/>
</dbReference>
<evidence type="ECO:0000256" key="1">
    <source>
        <dbReference type="ARBA" id="ARBA00004418"/>
    </source>
</evidence>
<protein>
    <submittedName>
        <fullName evidence="4">ABC transporter substrate-binding protein</fullName>
    </submittedName>
</protein>
<dbReference type="PIRSF" id="PIRSF002741">
    <property type="entry name" value="MppA"/>
    <property type="match status" value="1"/>
</dbReference>